<dbReference type="AlphaFoldDB" id="A0A4D6KWJ2"/>
<feature type="region of interest" description="Disordered" evidence="1">
    <location>
        <begin position="25"/>
        <end position="87"/>
    </location>
</feature>
<evidence type="ECO:0000313" key="2">
    <source>
        <dbReference type="EMBL" id="QCD78841.1"/>
    </source>
</evidence>
<reference evidence="2 3" key="1">
    <citation type="submission" date="2019-04" db="EMBL/GenBank/DDBJ databases">
        <title>An improved genome assembly and genetic linkage map for asparagus bean, Vigna unguiculata ssp. sesquipedialis.</title>
        <authorList>
            <person name="Xia Q."/>
            <person name="Zhang R."/>
            <person name="Dong Y."/>
        </authorList>
    </citation>
    <scope>NUCLEOTIDE SEQUENCE [LARGE SCALE GENOMIC DNA]</scope>
    <source>
        <tissue evidence="2">Leaf</tissue>
    </source>
</reference>
<evidence type="ECO:0000256" key="1">
    <source>
        <dbReference type="SAM" id="MobiDB-lite"/>
    </source>
</evidence>
<name>A0A4D6KWJ2_VIGUN</name>
<keyword evidence="3" id="KW-1185">Reference proteome</keyword>
<dbReference type="Proteomes" id="UP000501690">
    <property type="component" value="Linkage Group LG1"/>
</dbReference>
<feature type="compositionally biased region" description="Basic and acidic residues" evidence="1">
    <location>
        <begin position="32"/>
        <end position="49"/>
    </location>
</feature>
<accession>A0A4D6KWJ2</accession>
<protein>
    <submittedName>
        <fullName evidence="2">Uncharacterized protein</fullName>
    </submittedName>
</protein>
<organism evidence="2 3">
    <name type="scientific">Vigna unguiculata</name>
    <name type="common">Cowpea</name>
    <dbReference type="NCBI Taxonomy" id="3917"/>
    <lineage>
        <taxon>Eukaryota</taxon>
        <taxon>Viridiplantae</taxon>
        <taxon>Streptophyta</taxon>
        <taxon>Embryophyta</taxon>
        <taxon>Tracheophyta</taxon>
        <taxon>Spermatophyta</taxon>
        <taxon>Magnoliopsida</taxon>
        <taxon>eudicotyledons</taxon>
        <taxon>Gunneridae</taxon>
        <taxon>Pentapetalae</taxon>
        <taxon>rosids</taxon>
        <taxon>fabids</taxon>
        <taxon>Fabales</taxon>
        <taxon>Fabaceae</taxon>
        <taxon>Papilionoideae</taxon>
        <taxon>50 kb inversion clade</taxon>
        <taxon>NPAAA clade</taxon>
        <taxon>indigoferoid/millettioid clade</taxon>
        <taxon>Phaseoleae</taxon>
        <taxon>Vigna</taxon>
    </lineage>
</organism>
<dbReference type="EMBL" id="CP039345">
    <property type="protein sequence ID" value="QCD78841.1"/>
    <property type="molecule type" value="Genomic_DNA"/>
</dbReference>
<proteinExistence type="predicted"/>
<sequence>MLFFLQCTLQPWCSTVRCQDLILAHSKMNSGETRRSRPSDPASPRRDLQKQAQTRARALAQAESFRLSETPSRSSERGSPKRGRVGA</sequence>
<feature type="compositionally biased region" description="Low complexity" evidence="1">
    <location>
        <begin position="50"/>
        <end position="62"/>
    </location>
</feature>
<evidence type="ECO:0000313" key="3">
    <source>
        <dbReference type="Proteomes" id="UP000501690"/>
    </source>
</evidence>
<gene>
    <name evidence="2" type="ORF">DEO72_LG1g2477</name>
</gene>